<evidence type="ECO:0000313" key="2">
    <source>
        <dbReference type="EMBL" id="KAG1814707.1"/>
    </source>
</evidence>
<gene>
    <name evidence="2" type="ORF">BJ212DRAFT_1577840</name>
</gene>
<protein>
    <submittedName>
        <fullName evidence="2">Kinase-like domain-containing protein</fullName>
    </submittedName>
</protein>
<dbReference type="GeneID" id="64636221"/>
<dbReference type="Proteomes" id="UP000807769">
    <property type="component" value="Unassembled WGS sequence"/>
</dbReference>
<dbReference type="GO" id="GO:0004672">
    <property type="term" value="F:protein kinase activity"/>
    <property type="evidence" value="ECO:0007669"/>
    <property type="project" value="InterPro"/>
</dbReference>
<dbReference type="PANTHER" id="PTHR37171:SF1">
    <property type="entry name" value="SERINE_THREONINE-PROTEIN KINASE YRZF-RELATED"/>
    <property type="match status" value="1"/>
</dbReference>
<name>A0A9P7E9F3_9AGAM</name>
<dbReference type="GO" id="GO:0005524">
    <property type="term" value="F:ATP binding"/>
    <property type="evidence" value="ECO:0007669"/>
    <property type="project" value="InterPro"/>
</dbReference>
<reference evidence="2" key="1">
    <citation type="journal article" date="2020" name="New Phytol.">
        <title>Comparative genomics reveals dynamic genome evolution in host specialist ectomycorrhizal fungi.</title>
        <authorList>
            <person name="Lofgren L.A."/>
            <person name="Nguyen N.H."/>
            <person name="Vilgalys R."/>
            <person name="Ruytinx J."/>
            <person name="Liao H.L."/>
            <person name="Branco S."/>
            <person name="Kuo A."/>
            <person name="LaButti K."/>
            <person name="Lipzen A."/>
            <person name="Andreopoulos W."/>
            <person name="Pangilinan J."/>
            <person name="Riley R."/>
            <person name="Hundley H."/>
            <person name="Na H."/>
            <person name="Barry K."/>
            <person name="Grigoriev I.V."/>
            <person name="Stajich J.E."/>
            <person name="Kennedy P.G."/>
        </authorList>
    </citation>
    <scope>NUCLEOTIDE SEQUENCE</scope>
    <source>
        <strain evidence="2">MN1</strain>
    </source>
</reference>
<accession>A0A9P7E9F3</accession>
<sequence length="284" mass="32553">MVEETYTQRGRLQLQVSLSNDEKTSFICAALIRKAFTPFTKCQVLLVEIEDVPVRAGLPNLLIAKIYDPRFNYERAMPLPRQYPIPWSAANEKAAADRRTLAPGDDNSRVPQWEREFLDGSLWEETYYREYEDSFAREVEAYRRLGHLQGSAIPRLYGSGRVVSGHGEGRAISPRVLFMEYIPGENLATTQDPRLVPSSAYQELVKAVNTLASFGVIHTDMRPDNIVVSNNHPRRAVLIDFGLCVFRSDEPDDKWKEAVVCEGDERQLKRYMETLGIWHQEWDA</sequence>
<dbReference type="InterPro" id="IPR052396">
    <property type="entry name" value="Meiotic_Drive_Suppr_Kinase"/>
</dbReference>
<organism evidence="2 3">
    <name type="scientific">Suillus subaureus</name>
    <dbReference type="NCBI Taxonomy" id="48587"/>
    <lineage>
        <taxon>Eukaryota</taxon>
        <taxon>Fungi</taxon>
        <taxon>Dikarya</taxon>
        <taxon>Basidiomycota</taxon>
        <taxon>Agaricomycotina</taxon>
        <taxon>Agaricomycetes</taxon>
        <taxon>Agaricomycetidae</taxon>
        <taxon>Boletales</taxon>
        <taxon>Suillineae</taxon>
        <taxon>Suillaceae</taxon>
        <taxon>Suillus</taxon>
    </lineage>
</organism>
<dbReference type="RefSeq" id="XP_041192043.1">
    <property type="nucleotide sequence ID" value="XM_041342205.1"/>
</dbReference>
<feature type="domain" description="Protein kinase" evidence="1">
    <location>
        <begin position="95"/>
        <end position="284"/>
    </location>
</feature>
<dbReference type="InterPro" id="IPR008266">
    <property type="entry name" value="Tyr_kinase_AS"/>
</dbReference>
<dbReference type="EMBL" id="JABBWG010000020">
    <property type="protein sequence ID" value="KAG1814707.1"/>
    <property type="molecule type" value="Genomic_DNA"/>
</dbReference>
<dbReference type="InterPro" id="IPR011009">
    <property type="entry name" value="Kinase-like_dom_sf"/>
</dbReference>
<keyword evidence="2" id="KW-0808">Transferase</keyword>
<dbReference type="SUPFAM" id="SSF56112">
    <property type="entry name" value="Protein kinase-like (PK-like)"/>
    <property type="match status" value="1"/>
</dbReference>
<dbReference type="InterPro" id="IPR000719">
    <property type="entry name" value="Prot_kinase_dom"/>
</dbReference>
<keyword evidence="2" id="KW-0418">Kinase</keyword>
<dbReference type="AlphaFoldDB" id="A0A9P7E9F3"/>
<dbReference type="PROSITE" id="PS00109">
    <property type="entry name" value="PROTEIN_KINASE_TYR"/>
    <property type="match status" value="1"/>
</dbReference>
<proteinExistence type="predicted"/>
<comment type="caution">
    <text evidence="2">The sequence shown here is derived from an EMBL/GenBank/DDBJ whole genome shotgun (WGS) entry which is preliminary data.</text>
</comment>
<dbReference type="Pfam" id="PF03109">
    <property type="entry name" value="ABC1"/>
    <property type="match status" value="1"/>
</dbReference>
<dbReference type="OrthoDB" id="3269050at2759"/>
<keyword evidence="3" id="KW-1185">Reference proteome</keyword>
<evidence type="ECO:0000313" key="3">
    <source>
        <dbReference type="Proteomes" id="UP000807769"/>
    </source>
</evidence>
<dbReference type="PANTHER" id="PTHR37171">
    <property type="entry name" value="SERINE/THREONINE-PROTEIN KINASE YRZF-RELATED"/>
    <property type="match status" value="1"/>
</dbReference>
<evidence type="ECO:0000259" key="1">
    <source>
        <dbReference type="PROSITE" id="PS50011"/>
    </source>
</evidence>
<dbReference type="Gene3D" id="1.10.510.10">
    <property type="entry name" value="Transferase(Phosphotransferase) domain 1"/>
    <property type="match status" value="1"/>
</dbReference>
<dbReference type="InterPro" id="IPR004147">
    <property type="entry name" value="ABC1_dom"/>
</dbReference>
<dbReference type="PROSITE" id="PS50011">
    <property type="entry name" value="PROTEIN_KINASE_DOM"/>
    <property type="match status" value="1"/>
</dbReference>